<gene>
    <name evidence="1" type="ORF">E0W60_34235</name>
</gene>
<dbReference type="Proteomes" id="UP000295294">
    <property type="component" value="Plasmid unnamed3"/>
</dbReference>
<protein>
    <submittedName>
        <fullName evidence="1">Uncharacterized protein</fullName>
    </submittedName>
</protein>
<dbReference type="OrthoDB" id="9949290at2"/>
<sequence>MGYQSDEPEFHHYRCHLRSVPGMWATYDGHVDVWAPSEDEVFQRAVRQLARTSFPDRPSMSSWRLDRIERL</sequence>
<evidence type="ECO:0000313" key="2">
    <source>
        <dbReference type="Proteomes" id="UP000295294"/>
    </source>
</evidence>
<name>A0A4P7LIZ1_9BURK</name>
<geneLocation type="plasmid" evidence="1">
    <name>unnamed3</name>
</geneLocation>
<organism evidence="1 2">
    <name type="scientific">Cupriavidus oxalaticus</name>
    <dbReference type="NCBI Taxonomy" id="96344"/>
    <lineage>
        <taxon>Bacteria</taxon>
        <taxon>Pseudomonadati</taxon>
        <taxon>Pseudomonadota</taxon>
        <taxon>Betaproteobacteria</taxon>
        <taxon>Burkholderiales</taxon>
        <taxon>Burkholderiaceae</taxon>
        <taxon>Cupriavidus</taxon>
    </lineage>
</organism>
<reference evidence="1 2" key="1">
    <citation type="submission" date="2019-03" db="EMBL/GenBank/DDBJ databases">
        <title>Efficiently degradation of phenoxyalkanoic acid herbicides by Cupriavidus oxalaticus strain X32.</title>
        <authorList>
            <person name="Sheng X."/>
        </authorList>
    </citation>
    <scope>NUCLEOTIDE SEQUENCE [LARGE SCALE GENOMIC DNA]</scope>
    <source>
        <strain evidence="1 2">X32</strain>
        <plasmid evidence="1 2">unnamed3</plasmid>
    </source>
</reference>
<dbReference type="RefSeq" id="WP_135707285.1">
    <property type="nucleotide sequence ID" value="NZ_CP038638.1"/>
</dbReference>
<evidence type="ECO:0000313" key="1">
    <source>
        <dbReference type="EMBL" id="QBY56120.1"/>
    </source>
</evidence>
<dbReference type="AlphaFoldDB" id="A0A4P7LIZ1"/>
<keyword evidence="1" id="KW-0614">Plasmid</keyword>
<dbReference type="EMBL" id="CP038638">
    <property type="protein sequence ID" value="QBY56120.1"/>
    <property type="molecule type" value="Genomic_DNA"/>
</dbReference>
<dbReference type="KEGG" id="cox:E0W60_34235"/>
<proteinExistence type="predicted"/>
<accession>A0A4P7LIZ1</accession>